<name>A0AAD4QZL6_9BILA</name>
<dbReference type="InterPro" id="IPR000609">
    <property type="entry name" value="7TM_GPCR_serpentine_rcpt_Srg"/>
</dbReference>
<feature type="region of interest" description="Disordered" evidence="7">
    <location>
        <begin position="93"/>
        <end position="116"/>
    </location>
</feature>
<feature type="transmembrane region" description="Helical" evidence="6">
    <location>
        <begin position="45"/>
        <end position="64"/>
    </location>
</feature>
<dbReference type="EMBL" id="JAKKPZ010000052">
    <property type="protein sequence ID" value="KAI1705894.1"/>
    <property type="molecule type" value="Genomic_DNA"/>
</dbReference>
<reference evidence="8" key="1">
    <citation type="submission" date="2022-01" db="EMBL/GenBank/DDBJ databases">
        <title>Genome Sequence Resource for Two Populations of Ditylenchus destructor, the Migratory Endoparasitic Phytonematode.</title>
        <authorList>
            <person name="Zhang H."/>
            <person name="Lin R."/>
            <person name="Xie B."/>
        </authorList>
    </citation>
    <scope>NUCLEOTIDE SEQUENCE</scope>
    <source>
        <strain evidence="8">BazhouSP</strain>
    </source>
</reference>
<comment type="caution">
    <text evidence="8">The sequence shown here is derived from an EMBL/GenBank/DDBJ whole genome shotgun (WGS) entry which is preliminary data.</text>
</comment>
<comment type="similarity">
    <text evidence="2 6">Belongs to the nematode receptor-like protein srg family.</text>
</comment>
<organism evidence="8 9">
    <name type="scientific">Ditylenchus destructor</name>
    <dbReference type="NCBI Taxonomy" id="166010"/>
    <lineage>
        <taxon>Eukaryota</taxon>
        <taxon>Metazoa</taxon>
        <taxon>Ecdysozoa</taxon>
        <taxon>Nematoda</taxon>
        <taxon>Chromadorea</taxon>
        <taxon>Rhabditida</taxon>
        <taxon>Tylenchina</taxon>
        <taxon>Tylenchomorpha</taxon>
        <taxon>Sphaerularioidea</taxon>
        <taxon>Anguinidae</taxon>
        <taxon>Anguininae</taxon>
        <taxon>Ditylenchus</taxon>
    </lineage>
</organism>
<evidence type="ECO:0000256" key="2">
    <source>
        <dbReference type="ARBA" id="ARBA00005692"/>
    </source>
</evidence>
<proteinExistence type="inferred from homology"/>
<evidence type="ECO:0000256" key="3">
    <source>
        <dbReference type="ARBA" id="ARBA00022692"/>
    </source>
</evidence>
<dbReference type="InterPro" id="IPR051119">
    <property type="entry name" value="Nematode_SR-like"/>
</dbReference>
<keyword evidence="9" id="KW-1185">Reference proteome</keyword>
<evidence type="ECO:0000256" key="4">
    <source>
        <dbReference type="ARBA" id="ARBA00022989"/>
    </source>
</evidence>
<keyword evidence="4 6" id="KW-1133">Transmembrane helix</keyword>
<sequence>MLPAKLLAFSFFFYFYTFHAENIATMFILVNRLSVVAMPMTQVKLWKYLLPVSILCIFVLPLFFTAQNLTYEFYIRHTFGSKTKFTLDFRRNEGEQHPKSPFEQPKAASLSDKATGTSYGSPVKQFVYMSTYVRSFSHSKGDGRALRAPTTGPVLSLFQKSPPAPPPSIRRRRCGNTAQDWLSPAAARNIYGILIYIAGSDISRDALFFSTFNQLPWLSDLGTIAIPAWTLLWASSAVRREVVTIVGLKKPSTESVFERVNKSMKNISLTLARPDR</sequence>
<evidence type="ECO:0000313" key="8">
    <source>
        <dbReference type="EMBL" id="KAI1705894.1"/>
    </source>
</evidence>
<comment type="subcellular location">
    <subcellularLocation>
        <location evidence="1">Membrane</location>
        <topology evidence="1">Multi-pass membrane protein</topology>
    </subcellularLocation>
</comment>
<dbReference type="PANTHER" id="PTHR31627">
    <property type="entry name" value="SERPENTINE RECEPTOR CLASS GAMMA-RELATED"/>
    <property type="match status" value="1"/>
</dbReference>
<dbReference type="GO" id="GO:0007606">
    <property type="term" value="P:sensory perception of chemical stimulus"/>
    <property type="evidence" value="ECO:0007669"/>
    <property type="project" value="UniProtKB-UniRule"/>
</dbReference>
<evidence type="ECO:0000256" key="1">
    <source>
        <dbReference type="ARBA" id="ARBA00004141"/>
    </source>
</evidence>
<dbReference type="PANTHER" id="PTHR31627:SF42">
    <property type="entry name" value="G_PROTEIN_RECEP_F1_2 DOMAIN-CONTAINING PROTEIN-RELATED"/>
    <property type="match status" value="1"/>
</dbReference>
<dbReference type="GO" id="GO:0004888">
    <property type="term" value="F:transmembrane signaling receptor activity"/>
    <property type="evidence" value="ECO:0007669"/>
    <property type="project" value="InterPro"/>
</dbReference>
<evidence type="ECO:0000256" key="5">
    <source>
        <dbReference type="ARBA" id="ARBA00023136"/>
    </source>
</evidence>
<evidence type="ECO:0000256" key="6">
    <source>
        <dbReference type="RuleBase" id="RU280813"/>
    </source>
</evidence>
<keyword evidence="5 6" id="KW-0472">Membrane</keyword>
<dbReference type="Pfam" id="PF02118">
    <property type="entry name" value="Srg"/>
    <property type="match status" value="1"/>
</dbReference>
<comment type="caution">
    <text evidence="6">Lacks conserved residue(s) required for the propagation of feature annotation.</text>
</comment>
<keyword evidence="3 6" id="KW-0812">Transmembrane</keyword>
<dbReference type="Proteomes" id="UP001201812">
    <property type="component" value="Unassembled WGS sequence"/>
</dbReference>
<evidence type="ECO:0000256" key="7">
    <source>
        <dbReference type="SAM" id="MobiDB-lite"/>
    </source>
</evidence>
<accession>A0AAD4QZL6</accession>
<feature type="transmembrane region" description="Helical" evidence="6">
    <location>
        <begin position="6"/>
        <end position="33"/>
    </location>
</feature>
<protein>
    <recommendedName>
        <fullName evidence="6">Serpentine receptor class gamma</fullName>
    </recommendedName>
</protein>
<dbReference type="GO" id="GO:0016020">
    <property type="term" value="C:membrane"/>
    <property type="evidence" value="ECO:0007669"/>
    <property type="project" value="UniProtKB-SubCell"/>
</dbReference>
<evidence type="ECO:0000313" key="9">
    <source>
        <dbReference type="Proteomes" id="UP001201812"/>
    </source>
</evidence>
<gene>
    <name evidence="8" type="ORF">DdX_13331</name>
</gene>
<dbReference type="AlphaFoldDB" id="A0AAD4QZL6"/>